<protein>
    <submittedName>
        <fullName evidence="1">Uncharacterized protein</fullName>
    </submittedName>
</protein>
<proteinExistence type="predicted"/>
<dbReference type="EMBL" id="CM041532">
    <property type="protein sequence ID" value="KAI3376396.1"/>
    <property type="molecule type" value="Genomic_DNA"/>
</dbReference>
<reference evidence="1" key="1">
    <citation type="submission" date="2022-04" db="EMBL/GenBank/DDBJ databases">
        <title>Jade perch genome.</title>
        <authorList>
            <person name="Chao B."/>
        </authorList>
    </citation>
    <scope>NUCLEOTIDE SEQUENCE</scope>
    <source>
        <strain evidence="1">CB-2022</strain>
    </source>
</reference>
<keyword evidence="2" id="KW-1185">Reference proteome</keyword>
<evidence type="ECO:0000313" key="2">
    <source>
        <dbReference type="Proteomes" id="UP000831701"/>
    </source>
</evidence>
<gene>
    <name evidence="1" type="ORF">L3Q82_016875</name>
</gene>
<comment type="caution">
    <text evidence="1">The sequence shown here is derived from an EMBL/GenBank/DDBJ whole genome shotgun (WGS) entry which is preliminary data.</text>
</comment>
<dbReference type="Proteomes" id="UP000831701">
    <property type="component" value="Chromosome 2"/>
</dbReference>
<name>A0ACB8X8V4_9TELE</name>
<sequence>MQIQISMMEILEGFRVQERRAAAPGEGYVKEFTRHSNDVLQNLNELRHRNILTDTTLVVGNVHLRAHCAVLVACSGFFYSLYARRMLLQGRGGSGEQLMTVSLPDTLDPSSISLLLDFMYTSRLPLTPSTVPGVLTVAAYLQMDHVADTCRDFMQLHCRENISAKHPQLELDSRVSVASVAPKGGDLLSPGPQRSLPTAVATRVPADAGDSLKPGAFPTCQPGSKELKGEPELPLMSRPTPSPDSPTRSSCQPNSPAESNTCNKNLVTDVKATPDPKACNWKKYKYIVLNPLCAATTVKEEEMEEPQSRMSPVVDRMGPTPRAPTEAWSGEVPGQIDRQGQASCYEGSGRAPPLGPPPSVDHLTVPPIHKEGTVSPCTIFPTDPEAAQHAIKRENYYVPYSYSGNPQGTKTVCSGEAIKNLFLSPFFPFKTSTLILTFAPAGDKPYRCNVCGAQFNRPANLKTHSRIHSGEKPYRCDTCGARFVQVAHLRAHVLIHTGEKPYPCHTCGTRFRHLQTLKSHLRIHTGEKPYTCEKCDLHFRHKSQLLRLHLRQKHGAVTNTKIRYKVLTEPYQPMLQAC</sequence>
<accession>A0ACB8X8V4</accession>
<organism evidence="1 2">
    <name type="scientific">Scortum barcoo</name>
    <name type="common">barcoo grunter</name>
    <dbReference type="NCBI Taxonomy" id="214431"/>
    <lineage>
        <taxon>Eukaryota</taxon>
        <taxon>Metazoa</taxon>
        <taxon>Chordata</taxon>
        <taxon>Craniata</taxon>
        <taxon>Vertebrata</taxon>
        <taxon>Euteleostomi</taxon>
        <taxon>Actinopterygii</taxon>
        <taxon>Neopterygii</taxon>
        <taxon>Teleostei</taxon>
        <taxon>Neoteleostei</taxon>
        <taxon>Acanthomorphata</taxon>
        <taxon>Eupercaria</taxon>
        <taxon>Centrarchiformes</taxon>
        <taxon>Terapontoidei</taxon>
        <taxon>Terapontidae</taxon>
        <taxon>Scortum</taxon>
    </lineage>
</organism>
<evidence type="ECO:0000313" key="1">
    <source>
        <dbReference type="EMBL" id="KAI3376396.1"/>
    </source>
</evidence>